<reference evidence="3" key="1">
    <citation type="journal article" date="2017" name="Gigascience">
        <title>The genome draft of coconut (Cocos nucifera).</title>
        <authorList>
            <person name="Xiao Y."/>
            <person name="Xu P."/>
            <person name="Fan H."/>
            <person name="Baudouin L."/>
            <person name="Xia W."/>
            <person name="Bocs S."/>
            <person name="Xu J."/>
            <person name="Li Q."/>
            <person name="Guo A."/>
            <person name="Zhou L."/>
            <person name="Li J."/>
            <person name="Wu Y."/>
            <person name="Ma Z."/>
            <person name="Armero A."/>
            <person name="Issali A.E."/>
            <person name="Liu N."/>
            <person name="Peng M."/>
            <person name="Yang Y."/>
        </authorList>
    </citation>
    <scope>NUCLEOTIDE SEQUENCE</scope>
    <source>
        <tissue evidence="3">Spear leaf of Hainan Tall coconut</tissue>
    </source>
</reference>
<dbReference type="CDD" id="cd07505">
    <property type="entry name" value="HAD_BPGM-like"/>
    <property type="match status" value="1"/>
</dbReference>
<protein>
    <submittedName>
        <fullName evidence="3">Putative Haloacid dehalogenase-like hydrolase domain-containing protein Sgpp</fullName>
    </submittedName>
</protein>
<comment type="similarity">
    <text evidence="1">Belongs to the CWC26 family.</text>
</comment>
<organism evidence="3 4">
    <name type="scientific">Cocos nucifera</name>
    <name type="common">Coconut palm</name>
    <dbReference type="NCBI Taxonomy" id="13894"/>
    <lineage>
        <taxon>Eukaryota</taxon>
        <taxon>Viridiplantae</taxon>
        <taxon>Streptophyta</taxon>
        <taxon>Embryophyta</taxon>
        <taxon>Tracheophyta</taxon>
        <taxon>Spermatophyta</taxon>
        <taxon>Magnoliopsida</taxon>
        <taxon>Liliopsida</taxon>
        <taxon>Arecaceae</taxon>
        <taxon>Arecoideae</taxon>
        <taxon>Cocoseae</taxon>
        <taxon>Attaleinae</taxon>
        <taxon>Cocos</taxon>
    </lineage>
</organism>
<evidence type="ECO:0000256" key="2">
    <source>
        <dbReference type="SAM" id="MobiDB-lite"/>
    </source>
</evidence>
<dbReference type="InterPro" id="IPR036412">
    <property type="entry name" value="HAD-like_sf"/>
</dbReference>
<dbReference type="InterPro" id="IPR023198">
    <property type="entry name" value="PGP-like_dom2"/>
</dbReference>
<feature type="compositionally biased region" description="Basic and acidic residues" evidence="2">
    <location>
        <begin position="20"/>
        <end position="29"/>
    </location>
</feature>
<dbReference type="InterPro" id="IPR023214">
    <property type="entry name" value="HAD_sf"/>
</dbReference>
<dbReference type="GO" id="GO:0005684">
    <property type="term" value="C:U2-type spliceosomal complex"/>
    <property type="evidence" value="ECO:0007669"/>
    <property type="project" value="TreeGrafter"/>
</dbReference>
<reference evidence="3" key="2">
    <citation type="submission" date="2019-07" db="EMBL/GenBank/DDBJ databases">
        <authorList>
            <person name="Yang Y."/>
            <person name="Bocs S."/>
            <person name="Baudouin L."/>
        </authorList>
    </citation>
    <scope>NUCLEOTIDE SEQUENCE</scope>
    <source>
        <tissue evidence="3">Spear leaf of Hainan Tall coconut</tissue>
    </source>
</reference>
<dbReference type="Pfam" id="PF13419">
    <property type="entry name" value="HAD_2"/>
    <property type="match status" value="1"/>
</dbReference>
<keyword evidence="3" id="KW-0378">Hydrolase</keyword>
<name>A0A8K0IIC8_COCNU</name>
<dbReference type="GO" id="GO:0016787">
    <property type="term" value="F:hydrolase activity"/>
    <property type="evidence" value="ECO:0007669"/>
    <property type="project" value="UniProtKB-KW"/>
</dbReference>
<dbReference type="NCBIfam" id="TIGR01509">
    <property type="entry name" value="HAD-SF-IA-v3"/>
    <property type="match status" value="1"/>
</dbReference>
<dbReference type="SFLD" id="SFLDG01129">
    <property type="entry name" value="C1.5:_HAD__Beta-PGM__Phosphata"/>
    <property type="match status" value="1"/>
</dbReference>
<dbReference type="GO" id="GO:0070274">
    <property type="term" value="C:RES complex"/>
    <property type="evidence" value="ECO:0007669"/>
    <property type="project" value="TreeGrafter"/>
</dbReference>
<dbReference type="InterPro" id="IPR018609">
    <property type="entry name" value="Bud13"/>
</dbReference>
<feature type="compositionally biased region" description="Basic and acidic residues" evidence="2">
    <location>
        <begin position="225"/>
        <end position="242"/>
    </location>
</feature>
<proteinExistence type="inferred from homology"/>
<feature type="compositionally biased region" description="Basic and acidic residues" evidence="2">
    <location>
        <begin position="378"/>
        <end position="414"/>
    </location>
</feature>
<dbReference type="OrthoDB" id="6022at2759"/>
<dbReference type="Proteomes" id="UP000797356">
    <property type="component" value="Chromosome 8"/>
</dbReference>
<dbReference type="InterPro" id="IPR041492">
    <property type="entry name" value="HAD_2"/>
</dbReference>
<keyword evidence="4" id="KW-1185">Reference proteome</keyword>
<feature type="compositionally biased region" description="Basic and acidic residues" evidence="2">
    <location>
        <begin position="164"/>
        <end position="173"/>
    </location>
</feature>
<dbReference type="Pfam" id="PF09736">
    <property type="entry name" value="Bud13"/>
    <property type="match status" value="1"/>
</dbReference>
<dbReference type="GO" id="GO:0003723">
    <property type="term" value="F:RNA binding"/>
    <property type="evidence" value="ECO:0007669"/>
    <property type="project" value="TreeGrafter"/>
</dbReference>
<dbReference type="InterPro" id="IPR006439">
    <property type="entry name" value="HAD-SF_hydro_IA"/>
</dbReference>
<evidence type="ECO:0000313" key="3">
    <source>
        <dbReference type="EMBL" id="KAG1359371.1"/>
    </source>
</evidence>
<dbReference type="Gene3D" id="3.40.50.1000">
    <property type="entry name" value="HAD superfamily/HAD-like"/>
    <property type="match status" value="1"/>
</dbReference>
<dbReference type="InterPro" id="IPR051112">
    <property type="entry name" value="CWC26_splicing_factor"/>
</dbReference>
<evidence type="ECO:0000313" key="4">
    <source>
        <dbReference type="Proteomes" id="UP000797356"/>
    </source>
</evidence>
<feature type="compositionally biased region" description="Basic residues" evidence="2">
    <location>
        <begin position="30"/>
        <end position="39"/>
    </location>
</feature>
<evidence type="ECO:0000256" key="1">
    <source>
        <dbReference type="ARBA" id="ARBA00011069"/>
    </source>
</evidence>
<dbReference type="PANTHER" id="PTHR31809">
    <property type="entry name" value="BUD13 HOMOLOG"/>
    <property type="match status" value="1"/>
</dbReference>
<dbReference type="SFLD" id="SFLDS00003">
    <property type="entry name" value="Haloacid_Dehalogenase"/>
    <property type="match status" value="1"/>
</dbReference>
<feature type="compositionally biased region" description="Acidic residues" evidence="2">
    <location>
        <begin position="63"/>
        <end position="72"/>
    </location>
</feature>
<feature type="compositionally biased region" description="Basic and acidic residues" evidence="2">
    <location>
        <begin position="73"/>
        <end position="95"/>
    </location>
</feature>
<dbReference type="PANTHER" id="PTHR31809:SF0">
    <property type="entry name" value="BUD13 HOMOLOG"/>
    <property type="match status" value="1"/>
</dbReference>
<feature type="compositionally biased region" description="Basic and acidic residues" evidence="2">
    <location>
        <begin position="345"/>
        <end position="360"/>
    </location>
</feature>
<dbReference type="GO" id="GO:0000398">
    <property type="term" value="P:mRNA splicing, via spliceosome"/>
    <property type="evidence" value="ECO:0007669"/>
    <property type="project" value="TreeGrafter"/>
</dbReference>
<dbReference type="EMBL" id="CM017879">
    <property type="protein sequence ID" value="KAG1359371.1"/>
    <property type="molecule type" value="Genomic_DNA"/>
</dbReference>
<gene>
    <name evidence="3" type="ORF">COCNU_08G008170</name>
</gene>
<dbReference type="AlphaFoldDB" id="A0A8K0IIC8"/>
<sequence length="776" mass="87348">MAAASASASTALSLKDYLKRYESGADDQKKKKKKKKKEKPKSNAMGGVRVMDEDPVWQKPVQIEEEAESDSAGEEKPQVDEDVEVKRMKRLEAIRSRRPYHAISEDGSGWVSISDTLKPSNAAEGGRDLSAPRQLHARFDTPSPEPKEAENADLSPPRQRRRRFDSPEPERKMSGIGEADISPPRRQSTEDLFPPRRARRPSPEVEASRGSPIADLSPPRRTRKSSPEDLSPPRRDRRRLQEPADLSPPRRSRKGSPGDISVARRACSPDAPGPRQSPARDLSPPRRSRKDSSVDLSLPRRVRQRSPDAVRRQGSPPADLSPPRKSRKKVSLGNEARRTGLLSAKDIKDEINQKKEEELSRFASMDPSMSGRGAAPVFRDEKGKRISKEELLKSKEEEKPKEKKLEWGKGLAQKREAEARARELELEADKPFARSRDDPELDKMFKERIRWGDPMAHLVKKKNPAPVLEDLGDDEKMKESGFIIPQTIPSHSWIKRGLDFPPNRYGIRPGYEKELFKRQNEKRATEREAYLWSVSEISISGLAPLEAVLFDVDGTLCDSDPLHYYAFREMLLEIGYNNGIPMTEEDFIEKVAGKHNDDIGKGLFPDWDHEKAMKFIDDKEAMFRRLASQQLNAVDGLYKLRKWIEDKGLKCAAVTNAPRPNAELMISKLGLSDFFQHVIVGSECERAKPFPDPYLKAVKLLNASVEHSLVFEDSASGIKAGVAAGMPVVGAMTRNPEKSLRDAGASLLIKDYNDPKLWKALEELERVEATLKKADV</sequence>
<comment type="caution">
    <text evidence="3">The sequence shown here is derived from an EMBL/GenBank/DDBJ whole genome shotgun (WGS) entry which is preliminary data.</text>
</comment>
<dbReference type="Gene3D" id="1.10.150.240">
    <property type="entry name" value="Putative phosphatase, domain 2"/>
    <property type="match status" value="1"/>
</dbReference>
<dbReference type="SUPFAM" id="SSF56784">
    <property type="entry name" value="HAD-like"/>
    <property type="match status" value="1"/>
</dbReference>
<feature type="region of interest" description="Disordered" evidence="2">
    <location>
        <begin position="20"/>
        <end position="414"/>
    </location>
</feature>
<accession>A0A8K0IIC8</accession>